<feature type="non-terminal residue" evidence="10">
    <location>
        <position position="1"/>
    </location>
</feature>
<evidence type="ECO:0000256" key="5">
    <source>
        <dbReference type="ARBA" id="ARBA00022840"/>
    </source>
</evidence>
<evidence type="ECO:0000256" key="7">
    <source>
        <dbReference type="PIRSR" id="PIRSR630616-2"/>
    </source>
</evidence>
<keyword evidence="5 7" id="KW-0067">ATP-binding</keyword>
<dbReference type="GO" id="GO:0005524">
    <property type="term" value="F:ATP binding"/>
    <property type="evidence" value="ECO:0007669"/>
    <property type="project" value="UniProtKB-KW"/>
</dbReference>
<dbReference type="PANTHER" id="PTHR24350">
    <property type="entry name" value="SERINE/THREONINE-PROTEIN KINASE IAL-RELATED"/>
    <property type="match status" value="1"/>
</dbReference>
<dbReference type="Gene3D" id="1.10.510.10">
    <property type="entry name" value="Transferase(Phosphotransferase) domain 1"/>
    <property type="match status" value="1"/>
</dbReference>
<name>A0A4P9WP06_9FUNG</name>
<sequence length="169" mass="18896">TLLGAGSFAMVYMGVRINNDAEIPEVLNATSVGSTKCAIKILSKAHFTANGLQSIMDRERRILSRLPKHPNIASLQDRFEDDDYIYLVLEYCPSDLYDAITRYRHFPDDVVREVSMKIVDALLHCHDNGVFHRDLKPENILLTEDFGVKLSDFGLSTDEAYPTADAGCG</sequence>
<dbReference type="PROSITE" id="PS00108">
    <property type="entry name" value="PROTEIN_KINASE_ST"/>
    <property type="match status" value="1"/>
</dbReference>
<dbReference type="Proteomes" id="UP000268535">
    <property type="component" value="Unassembled WGS sequence"/>
</dbReference>
<dbReference type="EMBL" id="ML014050">
    <property type="protein sequence ID" value="RKO94879.1"/>
    <property type="molecule type" value="Genomic_DNA"/>
</dbReference>
<feature type="binding site" evidence="7">
    <location>
        <position position="152"/>
    </location>
    <ligand>
        <name>ATP</name>
        <dbReference type="ChEBI" id="CHEBI:30616"/>
    </ligand>
</feature>
<feature type="cross-link" description="Glycyl lysine isopeptide (Lys-Gly) (interchain with G-Cter in SUMO2)" evidence="8">
    <location>
        <position position="136"/>
    </location>
</feature>
<dbReference type="InterPro" id="IPR008271">
    <property type="entry name" value="Ser/Thr_kinase_AS"/>
</dbReference>
<gene>
    <name evidence="10" type="ORF">CAUPRSCDRAFT_2338</name>
</gene>
<evidence type="ECO:0000259" key="9">
    <source>
        <dbReference type="PROSITE" id="PS50011"/>
    </source>
</evidence>
<keyword evidence="4 10" id="KW-0418">Kinase</keyword>
<dbReference type="Pfam" id="PF00069">
    <property type="entry name" value="Pkinase"/>
    <property type="match status" value="1"/>
</dbReference>
<dbReference type="AlphaFoldDB" id="A0A4P9WP06"/>
<reference evidence="11" key="1">
    <citation type="journal article" date="2018" name="Nat. Microbiol.">
        <title>Leveraging single-cell genomics to expand the fungal tree of life.</title>
        <authorList>
            <person name="Ahrendt S.R."/>
            <person name="Quandt C.A."/>
            <person name="Ciobanu D."/>
            <person name="Clum A."/>
            <person name="Salamov A."/>
            <person name="Andreopoulos B."/>
            <person name="Cheng J.F."/>
            <person name="Woyke T."/>
            <person name="Pelin A."/>
            <person name="Henrissat B."/>
            <person name="Reynolds N.K."/>
            <person name="Benny G.L."/>
            <person name="Smith M.E."/>
            <person name="James T.Y."/>
            <person name="Grigoriev I.V."/>
        </authorList>
    </citation>
    <scope>NUCLEOTIDE SEQUENCE [LARGE SCALE GENOMIC DNA]</scope>
    <source>
        <strain evidence="11">ATCC 52028</strain>
    </source>
</reference>
<feature type="active site" description="Proton acceptor" evidence="6">
    <location>
        <position position="134"/>
    </location>
</feature>
<feature type="non-terminal residue" evidence="10">
    <location>
        <position position="169"/>
    </location>
</feature>
<proteinExistence type="predicted"/>
<evidence type="ECO:0000256" key="3">
    <source>
        <dbReference type="ARBA" id="ARBA00022741"/>
    </source>
</evidence>
<dbReference type="GO" id="GO:0004674">
    <property type="term" value="F:protein serine/threonine kinase activity"/>
    <property type="evidence" value="ECO:0007669"/>
    <property type="project" value="UniProtKB-KW"/>
</dbReference>
<dbReference type="SUPFAM" id="SSF56112">
    <property type="entry name" value="Protein kinase-like (PK-like)"/>
    <property type="match status" value="1"/>
</dbReference>
<feature type="binding site" evidence="7">
    <location>
        <begin position="138"/>
        <end position="139"/>
    </location>
    <ligand>
        <name>ATP</name>
        <dbReference type="ChEBI" id="CHEBI:30616"/>
    </ligand>
</feature>
<feature type="domain" description="Protein kinase" evidence="9">
    <location>
        <begin position="1"/>
        <end position="169"/>
    </location>
</feature>
<accession>A0A4P9WP06</accession>
<dbReference type="InterPro" id="IPR030616">
    <property type="entry name" value="Aur-like"/>
</dbReference>
<evidence type="ECO:0000313" key="11">
    <source>
        <dbReference type="Proteomes" id="UP000268535"/>
    </source>
</evidence>
<organism evidence="10 11">
    <name type="scientific">Caulochytrium protostelioides</name>
    <dbReference type="NCBI Taxonomy" id="1555241"/>
    <lineage>
        <taxon>Eukaryota</taxon>
        <taxon>Fungi</taxon>
        <taxon>Fungi incertae sedis</taxon>
        <taxon>Chytridiomycota</taxon>
        <taxon>Chytridiomycota incertae sedis</taxon>
        <taxon>Chytridiomycetes</taxon>
        <taxon>Caulochytriales</taxon>
        <taxon>Caulochytriaceae</taxon>
        <taxon>Caulochytrium</taxon>
    </lineage>
</organism>
<dbReference type="InterPro" id="IPR011009">
    <property type="entry name" value="Kinase-like_dom_sf"/>
</dbReference>
<protein>
    <submittedName>
        <fullName evidence="10">Kinase-like protein</fullName>
    </submittedName>
</protein>
<evidence type="ECO:0000256" key="1">
    <source>
        <dbReference type="ARBA" id="ARBA00022527"/>
    </source>
</evidence>
<keyword evidence="3 7" id="KW-0547">Nucleotide-binding</keyword>
<evidence type="ECO:0000313" key="10">
    <source>
        <dbReference type="EMBL" id="RKO94879.1"/>
    </source>
</evidence>
<feature type="binding site" evidence="7">
    <location>
        <position position="40"/>
    </location>
    <ligand>
        <name>ATP</name>
        <dbReference type="ChEBI" id="CHEBI:30616"/>
    </ligand>
</feature>
<keyword evidence="2" id="KW-0808">Transferase</keyword>
<evidence type="ECO:0000256" key="8">
    <source>
        <dbReference type="PIRSR" id="PIRSR630616-3"/>
    </source>
</evidence>
<keyword evidence="1" id="KW-0723">Serine/threonine-protein kinase</keyword>
<dbReference type="PROSITE" id="PS50011">
    <property type="entry name" value="PROTEIN_KINASE_DOM"/>
    <property type="match status" value="1"/>
</dbReference>
<dbReference type="SMART" id="SM00220">
    <property type="entry name" value="S_TKc"/>
    <property type="match status" value="1"/>
</dbReference>
<evidence type="ECO:0000256" key="2">
    <source>
        <dbReference type="ARBA" id="ARBA00022679"/>
    </source>
</evidence>
<evidence type="ECO:0000256" key="4">
    <source>
        <dbReference type="ARBA" id="ARBA00022777"/>
    </source>
</evidence>
<dbReference type="InterPro" id="IPR000719">
    <property type="entry name" value="Prot_kinase_dom"/>
</dbReference>
<evidence type="ECO:0000256" key="6">
    <source>
        <dbReference type="PIRSR" id="PIRSR630616-1"/>
    </source>
</evidence>